<feature type="domain" description="Dehydrogenase E1 component" evidence="4">
    <location>
        <begin position="26"/>
        <end position="326"/>
    </location>
</feature>
<organism evidence="5">
    <name type="scientific">Candidatus Organicella extenuata</name>
    <dbReference type="NCBI Taxonomy" id="2841811"/>
    <lineage>
        <taxon>Bacteria</taxon>
        <taxon>Pseudomonadati</taxon>
        <taxon>Verrucomicrobiota</taxon>
        <taxon>Candidatus Organicella</taxon>
    </lineage>
</organism>
<comment type="cofactor">
    <cofactor evidence="1">
        <name>thiamine diphosphate</name>
        <dbReference type="ChEBI" id="CHEBI:58937"/>
    </cofactor>
</comment>
<name>A0AA51BK41_9BACT</name>
<reference evidence="5" key="1">
    <citation type="journal article" date="2021" name="Front. Microbiol.">
        <title>Genome Analysis of a Verrucomicrobial Endosymbiont With a Tiny Genome Discovered in an Antarctic Lake.</title>
        <authorList>
            <person name="Williams T.J."/>
            <person name="Allen M.A."/>
            <person name="Ivanova N."/>
            <person name="Huntemann M."/>
            <person name="Haque S."/>
            <person name="Hancock A.M."/>
            <person name="Brazendale S."/>
            <person name="Cavicchioli R."/>
        </authorList>
    </citation>
    <scope>NUCLEOTIDE SEQUENCE</scope>
    <source>
        <strain evidence="5">MAG_Ga0307966_1000010</strain>
    </source>
</reference>
<dbReference type="InterPro" id="IPR029061">
    <property type="entry name" value="THDP-binding"/>
</dbReference>
<accession>A0AA51BK41</accession>
<keyword evidence="2" id="KW-0560">Oxidoreductase</keyword>
<dbReference type="SUPFAM" id="SSF52518">
    <property type="entry name" value="Thiamin diphosphate-binding fold (THDP-binding)"/>
    <property type="match status" value="1"/>
</dbReference>
<reference evidence="5" key="2">
    <citation type="submission" date="2023-06" db="EMBL/GenBank/DDBJ databases">
        <authorList>
            <person name="Williams T.J."/>
            <person name="Allen M.A."/>
            <person name="Ivanova N."/>
            <person name="Huntemann M."/>
            <person name="Haque S."/>
            <person name="Hancock A.M."/>
            <person name="Brazendale S."/>
            <person name="Cavicchioli R."/>
        </authorList>
    </citation>
    <scope>NUCLEOTIDE SEQUENCE</scope>
    <source>
        <strain evidence="5">MAG_Ga0307966_1000010</strain>
    </source>
</reference>
<evidence type="ECO:0000313" key="5">
    <source>
        <dbReference type="EMBL" id="WMI30409.1"/>
    </source>
</evidence>
<evidence type="ECO:0000256" key="3">
    <source>
        <dbReference type="ARBA" id="ARBA00023052"/>
    </source>
</evidence>
<evidence type="ECO:0000256" key="2">
    <source>
        <dbReference type="ARBA" id="ARBA00023002"/>
    </source>
</evidence>
<gene>
    <name evidence="5" type="ORF">QTO32_00595</name>
</gene>
<dbReference type="InterPro" id="IPR050642">
    <property type="entry name" value="PDH_E1_Alpha_Subunit"/>
</dbReference>
<dbReference type="EMBL" id="CP128385">
    <property type="protein sequence ID" value="WMI30409.1"/>
    <property type="molecule type" value="Genomic_DNA"/>
</dbReference>
<dbReference type="GO" id="GO:0004739">
    <property type="term" value="F:pyruvate dehydrogenase (acetyl-transferring) activity"/>
    <property type="evidence" value="ECO:0007669"/>
    <property type="project" value="TreeGrafter"/>
</dbReference>
<dbReference type="AlphaFoldDB" id="A0AA51BK41"/>
<dbReference type="Proteomes" id="UP001238843">
    <property type="component" value="Chromosome"/>
</dbReference>
<sequence length="353" mass="40313">MEGYKYISKYNKLLNSYSKVRLFVSMAEIRIFEEKAIQSYQKNKIGGFCHTYIGQEAVATGILSALNTNDHVITGYRDHAHALILNTDPTFLMSELYGKRIGCSTGKGGSMHFFNTERKFWGGHGIVAAQTPLGAGIAFALRYQSTPLNTPCVCVCFMGEGSVNQGVFYESLNLSILWKLPVLYIIENNRYSMGTKREDSFVGSYISKKFKGFDVSWGVIKKGFCVYTVRDYINKVSNKVRKYNIPSVLEIYTYRYKGHSMSDPDTTYRLKDEISSYKASRDPITKFENILLSEGLINTKLIGKALNSIRSKINWCTARSDTAKYPSKRSLFNQIYWDIDHLYFKKTKGVYFF</sequence>
<dbReference type="GO" id="GO:0006086">
    <property type="term" value="P:pyruvate decarboxylation to acetyl-CoA"/>
    <property type="evidence" value="ECO:0007669"/>
    <property type="project" value="TreeGrafter"/>
</dbReference>
<evidence type="ECO:0000259" key="4">
    <source>
        <dbReference type="Pfam" id="PF00676"/>
    </source>
</evidence>
<dbReference type="PANTHER" id="PTHR11516:SF60">
    <property type="entry name" value="PYRUVATE DEHYDROGENASE E1 COMPONENT SUBUNIT ALPHA"/>
    <property type="match status" value="1"/>
</dbReference>
<protein>
    <submittedName>
        <fullName evidence="5">Thiamine pyrophosphate-dependent enzyme</fullName>
    </submittedName>
</protein>
<dbReference type="PANTHER" id="PTHR11516">
    <property type="entry name" value="PYRUVATE DEHYDROGENASE E1 COMPONENT, ALPHA SUBUNIT BACTERIAL AND ORGANELLAR"/>
    <property type="match status" value="1"/>
</dbReference>
<dbReference type="Gene3D" id="3.40.50.970">
    <property type="match status" value="1"/>
</dbReference>
<evidence type="ECO:0000256" key="1">
    <source>
        <dbReference type="ARBA" id="ARBA00001964"/>
    </source>
</evidence>
<dbReference type="Pfam" id="PF00676">
    <property type="entry name" value="E1_dh"/>
    <property type="match status" value="1"/>
</dbReference>
<dbReference type="InterPro" id="IPR001017">
    <property type="entry name" value="DH_E1"/>
</dbReference>
<keyword evidence="3" id="KW-0786">Thiamine pyrophosphate</keyword>
<proteinExistence type="predicted"/>
<dbReference type="CDD" id="cd02000">
    <property type="entry name" value="TPP_E1_PDC_ADC_BCADC"/>
    <property type="match status" value="1"/>
</dbReference>